<dbReference type="SMART" id="SM00646">
    <property type="entry name" value="Ami_3"/>
    <property type="match status" value="1"/>
</dbReference>
<feature type="compositionally biased region" description="Low complexity" evidence="10">
    <location>
        <begin position="294"/>
        <end position="317"/>
    </location>
</feature>
<evidence type="ECO:0000256" key="2">
    <source>
        <dbReference type="ARBA" id="ARBA00004418"/>
    </source>
</evidence>
<dbReference type="GO" id="GO:0071555">
    <property type="term" value="P:cell wall organization"/>
    <property type="evidence" value="ECO:0007669"/>
    <property type="project" value="UniProtKB-KW"/>
</dbReference>
<dbReference type="PANTHER" id="PTHR30404:SF0">
    <property type="entry name" value="N-ACETYLMURAMOYL-L-ALANINE AMIDASE AMIC"/>
    <property type="match status" value="1"/>
</dbReference>
<comment type="catalytic activity">
    <reaction evidence="1">
        <text>Hydrolyzes the link between N-acetylmuramoyl residues and L-amino acid residues in certain cell-wall glycopeptides.</text>
        <dbReference type="EC" id="3.5.1.28"/>
    </reaction>
</comment>
<keyword evidence="8" id="KW-0961">Cell wall biogenesis/degradation</keyword>
<dbReference type="STRING" id="69.GLE_3167"/>
<evidence type="ECO:0000256" key="1">
    <source>
        <dbReference type="ARBA" id="ARBA00001561"/>
    </source>
</evidence>
<feature type="domain" description="MurNAc-LAA" evidence="11">
    <location>
        <begin position="403"/>
        <end position="558"/>
    </location>
</feature>
<dbReference type="InterPro" id="IPR021731">
    <property type="entry name" value="AMIN_dom"/>
</dbReference>
<name>A0A0S2DJD0_LYSEN</name>
<dbReference type="GO" id="GO:0030288">
    <property type="term" value="C:outer membrane-bounded periplasmic space"/>
    <property type="evidence" value="ECO:0007669"/>
    <property type="project" value="TreeGrafter"/>
</dbReference>
<reference evidence="12 13" key="1">
    <citation type="submission" date="2015-11" db="EMBL/GenBank/DDBJ databases">
        <title>Genome sequences of Lysobacter enzymogenes strain C3 and Lysobacter antibioticus ATCC 29479.</title>
        <authorList>
            <person name="Kobayashi D.Y."/>
        </authorList>
    </citation>
    <scope>NUCLEOTIDE SEQUENCE [LARGE SCALE GENOMIC DNA]</scope>
    <source>
        <strain evidence="12 13">C3</strain>
    </source>
</reference>
<evidence type="ECO:0000256" key="8">
    <source>
        <dbReference type="ARBA" id="ARBA00023316"/>
    </source>
</evidence>
<evidence type="ECO:0000256" key="3">
    <source>
        <dbReference type="ARBA" id="ARBA00010860"/>
    </source>
</evidence>
<dbReference type="KEGG" id="lez:GLE_3167"/>
<dbReference type="Pfam" id="PF11741">
    <property type="entry name" value="AMIN"/>
    <property type="match status" value="1"/>
</dbReference>
<protein>
    <recommendedName>
        <fullName evidence="9">N-acetylmuramoyl-L-alanine amidase AmiC</fullName>
        <ecNumber evidence="4">3.5.1.28</ecNumber>
    </recommendedName>
</protein>
<dbReference type="InterPro" id="IPR050695">
    <property type="entry name" value="N-acetylmuramoyl_amidase_3"/>
</dbReference>
<dbReference type="GO" id="GO:0008745">
    <property type="term" value="F:N-acetylmuramoyl-L-alanine amidase activity"/>
    <property type="evidence" value="ECO:0007669"/>
    <property type="project" value="UniProtKB-EC"/>
</dbReference>
<evidence type="ECO:0000256" key="10">
    <source>
        <dbReference type="SAM" id="MobiDB-lite"/>
    </source>
</evidence>
<evidence type="ECO:0000256" key="9">
    <source>
        <dbReference type="ARBA" id="ARBA00074581"/>
    </source>
</evidence>
<evidence type="ECO:0000259" key="11">
    <source>
        <dbReference type="SMART" id="SM00646"/>
    </source>
</evidence>
<proteinExistence type="inferred from homology"/>
<dbReference type="Proteomes" id="UP000061569">
    <property type="component" value="Chromosome"/>
</dbReference>
<comment type="subcellular location">
    <subcellularLocation>
        <location evidence="2">Periplasm</location>
    </subcellularLocation>
</comment>
<gene>
    <name evidence="12" type="ORF">GLE_3167</name>
</gene>
<dbReference type="SUPFAM" id="SSF53187">
    <property type="entry name" value="Zn-dependent exopeptidases"/>
    <property type="match status" value="1"/>
</dbReference>
<dbReference type="GO" id="GO:0009253">
    <property type="term" value="P:peptidoglycan catabolic process"/>
    <property type="evidence" value="ECO:0007669"/>
    <property type="project" value="InterPro"/>
</dbReference>
<accession>A0A0S2DJD0</accession>
<dbReference type="PATRIC" id="fig|69.6.peg.3123"/>
<dbReference type="EC" id="3.5.1.28" evidence="4"/>
<dbReference type="AlphaFoldDB" id="A0A0S2DJD0"/>
<evidence type="ECO:0000256" key="5">
    <source>
        <dbReference type="ARBA" id="ARBA00022729"/>
    </source>
</evidence>
<evidence type="ECO:0000313" key="12">
    <source>
        <dbReference type="EMBL" id="ALN58513.1"/>
    </source>
</evidence>
<comment type="similarity">
    <text evidence="3">Belongs to the N-acetylmuramoyl-L-alanine amidase 3 family.</text>
</comment>
<dbReference type="CDD" id="cd02696">
    <property type="entry name" value="MurNAc-LAA"/>
    <property type="match status" value="1"/>
</dbReference>
<dbReference type="EMBL" id="CP013140">
    <property type="protein sequence ID" value="ALN58513.1"/>
    <property type="molecule type" value="Genomic_DNA"/>
</dbReference>
<dbReference type="InterPro" id="IPR002508">
    <property type="entry name" value="MurNAc-LAA_cat"/>
</dbReference>
<dbReference type="Gene3D" id="3.40.630.40">
    <property type="entry name" value="Zn-dependent exopeptidases"/>
    <property type="match status" value="1"/>
</dbReference>
<feature type="region of interest" description="Disordered" evidence="10">
    <location>
        <begin position="290"/>
        <end position="324"/>
    </location>
</feature>
<keyword evidence="5" id="KW-0732">Signal</keyword>
<sequence length="591" mass="59582">MGLALLAALAWNLAHASEIKGLELRNGATGTRAEIALDGAGQYKLISLKGPDRLVVDLPASRLGKGVKLPAGAGLIKSVRVGEPQPGTARIVFDLAQPVAVLKPRIEQGAGGPRLVLEWPGDGSEPTVAAAPKAEAPAAAAAVVPATVAAAAPAQAAPGSEPADPAVASNAATSKLISELAARGAAGAPAAHAGQPAGAQVANVQPASAPAASLPAANAPATNMPATNMPATTMQAPAVAAALPPTGAQRAAAQAVFEQAAQAPVPTTVATGVPTRIATGVPTRIATGVPTPMPGSAAANAAASPNPTAAAPSAPANEPAPPAGAVKTLKDVMRGRGMRPLVIAIDPGHGGQDPGAIGQGGKREKDVTLAIGRELARQINATPGLKAYMTRDTDVFIPLPRRAQLARQAKADMFVSIHADAAENRSASGSSVYVLSLKGATSQRARWLADKENASDLIGGVRLQQTDNTLASVLLDLTQSGHMKASEDAAAHVLDGLRDVGKNHKPHVEKANFAVLRTSDMPAMLVETNFISNPEEERRLTDPAHQRALARAVLGGINNYFTRQPPPGSLYAARAEAQQAQGGGFGGGGSP</sequence>
<dbReference type="Pfam" id="PF01520">
    <property type="entry name" value="Amidase_3"/>
    <property type="match status" value="1"/>
</dbReference>
<evidence type="ECO:0000256" key="4">
    <source>
        <dbReference type="ARBA" id="ARBA00011901"/>
    </source>
</evidence>
<keyword evidence="6" id="KW-0574">Periplasm</keyword>
<keyword evidence="7 12" id="KW-0378">Hydrolase</keyword>
<evidence type="ECO:0000256" key="6">
    <source>
        <dbReference type="ARBA" id="ARBA00022764"/>
    </source>
</evidence>
<dbReference type="FunFam" id="3.40.630.40:FF:000001">
    <property type="entry name" value="N-acetylmuramoyl-L-alanine amidase"/>
    <property type="match status" value="1"/>
</dbReference>
<evidence type="ECO:0000313" key="13">
    <source>
        <dbReference type="Proteomes" id="UP000061569"/>
    </source>
</evidence>
<dbReference type="PANTHER" id="PTHR30404">
    <property type="entry name" value="N-ACETYLMURAMOYL-L-ALANINE AMIDASE"/>
    <property type="match status" value="1"/>
</dbReference>
<dbReference type="Gene3D" id="2.60.40.3500">
    <property type="match status" value="1"/>
</dbReference>
<evidence type="ECO:0000256" key="7">
    <source>
        <dbReference type="ARBA" id="ARBA00022801"/>
    </source>
</evidence>
<dbReference type="OrthoDB" id="9806267at2"/>
<organism evidence="12 13">
    <name type="scientific">Lysobacter enzymogenes</name>
    <dbReference type="NCBI Taxonomy" id="69"/>
    <lineage>
        <taxon>Bacteria</taxon>
        <taxon>Pseudomonadati</taxon>
        <taxon>Pseudomonadota</taxon>
        <taxon>Gammaproteobacteria</taxon>
        <taxon>Lysobacterales</taxon>
        <taxon>Lysobacteraceae</taxon>
        <taxon>Lysobacter</taxon>
    </lineage>
</organism>